<keyword evidence="12" id="KW-1185">Reference proteome</keyword>
<comment type="similarity">
    <text evidence="8">Belongs to the binding-protein-dependent transport system permease family.</text>
</comment>
<dbReference type="SUPFAM" id="SSF161098">
    <property type="entry name" value="MetI-like"/>
    <property type="match status" value="1"/>
</dbReference>
<accession>A0A1S7FTU2</accession>
<evidence type="ECO:0000256" key="3">
    <source>
        <dbReference type="ARBA" id="ARBA00022475"/>
    </source>
</evidence>
<feature type="transmembrane region" description="Helical" evidence="8">
    <location>
        <begin position="145"/>
        <end position="162"/>
    </location>
</feature>
<feature type="domain" description="ABC transmembrane type-1" evidence="9">
    <location>
        <begin position="67"/>
        <end position="278"/>
    </location>
</feature>
<dbReference type="GO" id="GO:0005886">
    <property type="term" value="C:plasma membrane"/>
    <property type="evidence" value="ECO:0007669"/>
    <property type="project" value="UniProtKB-SubCell"/>
</dbReference>
<protein>
    <submittedName>
        <fullName evidence="10">Sugar ABC transporter permease</fullName>
    </submittedName>
</protein>
<evidence type="ECO:0000313" key="12">
    <source>
        <dbReference type="Proteomes" id="UP000223060"/>
    </source>
</evidence>
<evidence type="ECO:0000313" key="13">
    <source>
        <dbReference type="Proteomes" id="UP000564536"/>
    </source>
</evidence>
<dbReference type="KEGG" id="lwi:UE46_07365"/>
<dbReference type="Gene3D" id="1.10.3720.10">
    <property type="entry name" value="MetI-like"/>
    <property type="match status" value="1"/>
</dbReference>
<name>A0A1S7FTU2_9LIST</name>
<feature type="transmembrane region" description="Helical" evidence="8">
    <location>
        <begin position="258"/>
        <end position="278"/>
    </location>
</feature>
<proteinExistence type="inferred from homology"/>
<evidence type="ECO:0000256" key="6">
    <source>
        <dbReference type="ARBA" id="ARBA00023016"/>
    </source>
</evidence>
<dbReference type="Proteomes" id="UP000564536">
    <property type="component" value="Unassembled WGS sequence"/>
</dbReference>
<sequence>MKKQNNKLGWSFTSPYVIFTIIFFLIPLVWAIWLSVTDWNMMSPDINFVGLDNFTKAIASPAVKASFWVTYKFLIVFVPLAIIMSMVVAVLVNGLPKFKGLYLVAFFLPYLSSGVVTSLIVKGLLSYNSPLNIFLRDNFGLNIDWLGTPMTSLFVISLMIAWKMSGYYALILISGLSSINEEIYEAAAMDGSGRFRTFWKITIPMMYPALFTVIVLAVGVSFGIFTEVYQLTGGGPNFATNTWQMEIYNQAFVNLKSGYASAISLVAAVVTFASIGVIKKGLEKWGERNGWS</sequence>
<keyword evidence="4 8" id="KW-0812">Transmembrane</keyword>
<feature type="transmembrane region" description="Helical" evidence="8">
    <location>
        <begin position="205"/>
        <end position="225"/>
    </location>
</feature>
<evidence type="ECO:0000256" key="8">
    <source>
        <dbReference type="RuleBase" id="RU363032"/>
    </source>
</evidence>
<dbReference type="PROSITE" id="PS50928">
    <property type="entry name" value="ABC_TM1"/>
    <property type="match status" value="1"/>
</dbReference>
<dbReference type="AlphaFoldDB" id="A0A1S7FTU2"/>
<dbReference type="Pfam" id="PF00528">
    <property type="entry name" value="BPD_transp_1"/>
    <property type="match status" value="1"/>
</dbReference>
<dbReference type="Proteomes" id="UP000223060">
    <property type="component" value="Chromosome"/>
</dbReference>
<dbReference type="InterPro" id="IPR000515">
    <property type="entry name" value="MetI-like"/>
</dbReference>
<keyword evidence="6" id="KW-0346">Stress response</keyword>
<dbReference type="RefSeq" id="WP_036060061.1">
    <property type="nucleotide sequence ID" value="NZ_CP011102.1"/>
</dbReference>
<feature type="transmembrane region" description="Helical" evidence="8">
    <location>
        <begin position="12"/>
        <end position="33"/>
    </location>
</feature>
<evidence type="ECO:0000256" key="1">
    <source>
        <dbReference type="ARBA" id="ARBA00004651"/>
    </source>
</evidence>
<keyword evidence="3" id="KW-1003">Cell membrane</keyword>
<evidence type="ECO:0000256" key="7">
    <source>
        <dbReference type="ARBA" id="ARBA00023136"/>
    </source>
</evidence>
<dbReference type="PANTHER" id="PTHR30193">
    <property type="entry name" value="ABC TRANSPORTER PERMEASE PROTEIN"/>
    <property type="match status" value="1"/>
</dbReference>
<dbReference type="GO" id="GO:0055085">
    <property type="term" value="P:transmembrane transport"/>
    <property type="evidence" value="ECO:0007669"/>
    <property type="project" value="InterPro"/>
</dbReference>
<evidence type="ECO:0000259" key="9">
    <source>
        <dbReference type="PROSITE" id="PS50928"/>
    </source>
</evidence>
<dbReference type="EMBL" id="JAARRL010000021">
    <property type="protein sequence ID" value="MBC1501365.1"/>
    <property type="molecule type" value="Genomic_DNA"/>
</dbReference>
<feature type="transmembrane region" description="Helical" evidence="8">
    <location>
        <begin position="73"/>
        <end position="94"/>
    </location>
</feature>
<dbReference type="InterPro" id="IPR051393">
    <property type="entry name" value="ABC_transporter_permease"/>
</dbReference>
<keyword evidence="2 8" id="KW-0813">Transport</keyword>
<reference evidence="11 13" key="3">
    <citation type="submission" date="2020-03" db="EMBL/GenBank/DDBJ databases">
        <title>Soil Listeria distribution.</title>
        <authorList>
            <person name="Liao J."/>
            <person name="Wiedmann M."/>
        </authorList>
    </citation>
    <scope>NUCLEOTIDE SEQUENCE [LARGE SCALE GENOMIC DNA]</scope>
    <source>
        <strain evidence="11 13">FSL L7-1523</strain>
    </source>
</reference>
<evidence type="ECO:0000256" key="4">
    <source>
        <dbReference type="ARBA" id="ARBA00022692"/>
    </source>
</evidence>
<reference evidence="12" key="1">
    <citation type="submission" date="2015-03" db="EMBL/GenBank/DDBJ databases">
        <authorList>
            <person name="Ferrari E."/>
            <person name="Walter M.C."/>
            <person name="Huptas C."/>
            <person name="Scherer S."/>
            <person name="Mueller-Herbst S."/>
        </authorList>
    </citation>
    <scope>NUCLEOTIDE SEQUENCE [LARGE SCALE GENOMIC DNA]</scope>
    <source>
        <strain evidence="12">LWP01</strain>
    </source>
</reference>
<evidence type="ECO:0000313" key="10">
    <source>
        <dbReference type="EMBL" id="AQY50878.1"/>
    </source>
</evidence>
<dbReference type="PANTHER" id="PTHR30193:SF37">
    <property type="entry name" value="INNER MEMBRANE ABC TRANSPORTER PERMEASE PROTEIN YCJO"/>
    <property type="match status" value="1"/>
</dbReference>
<organism evidence="10 12">
    <name type="scientific">Listeria weihenstephanensis</name>
    <dbReference type="NCBI Taxonomy" id="1006155"/>
    <lineage>
        <taxon>Bacteria</taxon>
        <taxon>Bacillati</taxon>
        <taxon>Bacillota</taxon>
        <taxon>Bacilli</taxon>
        <taxon>Bacillales</taxon>
        <taxon>Listeriaceae</taxon>
        <taxon>Listeria</taxon>
    </lineage>
</organism>
<evidence type="ECO:0000256" key="2">
    <source>
        <dbReference type="ARBA" id="ARBA00022448"/>
    </source>
</evidence>
<gene>
    <name evidence="11" type="ORF">HB943_12200</name>
    <name evidence="10" type="ORF">UE46_07365</name>
</gene>
<evidence type="ECO:0000256" key="5">
    <source>
        <dbReference type="ARBA" id="ARBA00022989"/>
    </source>
</evidence>
<dbReference type="CDD" id="cd06261">
    <property type="entry name" value="TM_PBP2"/>
    <property type="match status" value="1"/>
</dbReference>
<dbReference type="EMBL" id="CP011102">
    <property type="protein sequence ID" value="AQY50878.1"/>
    <property type="molecule type" value="Genomic_DNA"/>
</dbReference>
<keyword evidence="7 8" id="KW-0472">Membrane</keyword>
<feature type="transmembrane region" description="Helical" evidence="8">
    <location>
        <begin position="101"/>
        <end position="125"/>
    </location>
</feature>
<reference evidence="10" key="2">
    <citation type="submission" date="2015-03" db="EMBL/GenBank/DDBJ databases">
        <authorList>
            <person name="Murphy D."/>
        </authorList>
    </citation>
    <scope>NUCLEOTIDE SEQUENCE [LARGE SCALE GENOMIC DNA]</scope>
    <source>
        <strain evidence="10">WS 4560</strain>
    </source>
</reference>
<keyword evidence="5 8" id="KW-1133">Transmembrane helix</keyword>
<comment type="subcellular location">
    <subcellularLocation>
        <location evidence="1 8">Cell membrane</location>
        <topology evidence="1 8">Multi-pass membrane protein</topology>
    </subcellularLocation>
</comment>
<dbReference type="InterPro" id="IPR035906">
    <property type="entry name" value="MetI-like_sf"/>
</dbReference>
<evidence type="ECO:0000313" key="11">
    <source>
        <dbReference type="EMBL" id="MBC1501365.1"/>
    </source>
</evidence>